<dbReference type="Proteomes" id="UP000289269">
    <property type="component" value="Unassembled WGS sequence"/>
</dbReference>
<evidence type="ECO:0000256" key="1">
    <source>
        <dbReference type="SAM" id="MobiDB-lite"/>
    </source>
</evidence>
<feature type="region of interest" description="Disordered" evidence="1">
    <location>
        <begin position="218"/>
        <end position="252"/>
    </location>
</feature>
<dbReference type="EMBL" id="SCKW01000005">
    <property type="protein sequence ID" value="RWZ79652.1"/>
    <property type="molecule type" value="Genomic_DNA"/>
</dbReference>
<evidence type="ECO:0000313" key="2">
    <source>
        <dbReference type="EMBL" id="RWZ79652.1"/>
    </source>
</evidence>
<feature type="compositionally biased region" description="Basic and acidic residues" evidence="1">
    <location>
        <begin position="222"/>
        <end position="240"/>
    </location>
</feature>
<accession>A0A4Q0AKU3</accession>
<reference evidence="2" key="1">
    <citation type="submission" date="2019-01" db="EMBL/GenBank/DDBJ databases">
        <title>Genomic signatures and co-occurrence patterns of the ultra-small Saccharimodia (Patescibacteria phylum) suggest a symbiotic lifestyle.</title>
        <authorList>
            <person name="Lemos L."/>
            <person name="Medeiros J."/>
            <person name="Andreote F."/>
            <person name="Fernandes G."/>
            <person name="Varani A."/>
            <person name="Oliveira G."/>
            <person name="Pylro V."/>
        </authorList>
    </citation>
    <scope>NUCLEOTIDE SEQUENCE [LARGE SCALE GENOMIC DNA]</scope>
    <source>
        <strain evidence="2">AMD01</strain>
    </source>
</reference>
<name>A0A4Q0AKU3_9BACT</name>
<dbReference type="AlphaFoldDB" id="A0A4Q0AKU3"/>
<comment type="caution">
    <text evidence="2">The sequence shown here is derived from an EMBL/GenBank/DDBJ whole genome shotgun (WGS) entry which is preliminary data.</text>
</comment>
<gene>
    <name evidence="2" type="ORF">EOT04_00860</name>
</gene>
<proteinExistence type="predicted"/>
<keyword evidence="3" id="KW-1185">Reference proteome</keyword>
<protein>
    <submittedName>
        <fullName evidence="2">Uncharacterized protein</fullName>
    </submittedName>
</protein>
<evidence type="ECO:0000313" key="3">
    <source>
        <dbReference type="Proteomes" id="UP000289269"/>
    </source>
</evidence>
<organism evidence="2 3">
    <name type="scientific">Candidatus Chaera renei</name>
    <dbReference type="NCBI Taxonomy" id="2506947"/>
    <lineage>
        <taxon>Bacteria</taxon>
        <taxon>Candidatus Saccharimonadota</taxon>
        <taxon>Candidatus Saccharimonadia</taxon>
        <taxon>Candidatus Saccharimonadales</taxon>
        <taxon>Candidatus Saccharimonadaceae</taxon>
        <taxon>Candidatus Chaera</taxon>
    </lineage>
</organism>
<sequence length="252" mass="27898">MVKLPRSRPEKSSELPLGHQLDVLLLSTDRQFQTAQFSHKTTRLDADSGEWLENHYDLAWEIDQPGQRLSESLIGYLGAALASRGRRLSLLFELQDSTSRFVEARLSGKGHFDESRFIFLQTKENSSDRAAGAVAYDQAILGWDGAAIFEFMARQLDGLRAPISQPLSLENFDTARPPAALQKTIVSVSGTNLPPSLVEKSAAGADILSFRKLSESVLSRSRQAESRASSRKDNPARKLSDLAIRMLKSPRS</sequence>